<keyword evidence="3" id="KW-1185">Reference proteome</keyword>
<accession>A0ABN0ESR4</accession>
<dbReference type="RefSeq" id="WP_005700120.1">
    <property type="nucleotide sequence ID" value="NZ_AJTC01000042.1"/>
</dbReference>
<gene>
    <name evidence="2" type="ORF">HMPREF1119_1026</name>
</gene>
<proteinExistence type="predicted"/>
<name>A0ABN0ESR4_HAEPA</name>
<evidence type="ECO:0000256" key="1">
    <source>
        <dbReference type="SAM" id="MobiDB-lite"/>
    </source>
</evidence>
<dbReference type="Proteomes" id="UP000003778">
    <property type="component" value="Unassembled WGS sequence"/>
</dbReference>
<evidence type="ECO:0000313" key="2">
    <source>
        <dbReference type="EMBL" id="EIJ28601.1"/>
    </source>
</evidence>
<sequence>MGFDTSVKDFAEFMGSEVRRVENKIPTGISAQPTNSNIITGDGRPDKPDTTRFLNGSNVYENKIKGNEPNGTFYNSTNGAGVGAYLWQKQNGQWTVISGDTGIRRLSNISVNIKEGAIHLRRVNNRVECSFYAGRWDTISFYGSSNPKFTRKNHAKRMDILPPPRIPVGFRTRTPIMLPFYSDDGDEIATVYVASIGDRAYIELRFRDKVPTTDLDYMRLPVVSWITDDPFPEVLP</sequence>
<evidence type="ECO:0008006" key="4">
    <source>
        <dbReference type="Google" id="ProtNLM"/>
    </source>
</evidence>
<dbReference type="EMBL" id="AJTC01000042">
    <property type="protein sequence ID" value="EIJ28601.1"/>
    <property type="molecule type" value="Genomic_DNA"/>
</dbReference>
<feature type="region of interest" description="Disordered" evidence="1">
    <location>
        <begin position="27"/>
        <end position="48"/>
    </location>
</feature>
<protein>
    <recommendedName>
        <fullName evidence="4">Tail fiber protein</fullName>
    </recommendedName>
</protein>
<reference evidence="2 3" key="1">
    <citation type="submission" date="2012-04" db="EMBL/GenBank/DDBJ databases">
        <authorList>
            <person name="Durkin A.S."/>
            <person name="McCorrison J."/>
            <person name="Torralba M."/>
            <person name="Gillis M."/>
            <person name="Methe B."/>
            <person name="Sutton G."/>
            <person name="Nelson K.E."/>
        </authorList>
    </citation>
    <scope>NUCLEOTIDE SEQUENCE [LARGE SCALE GENOMIC DNA]</scope>
    <source>
        <strain evidence="2 3">HK2019</strain>
    </source>
</reference>
<organism evidence="2 3">
    <name type="scientific">Haemophilus parainfluenzae HK2019</name>
    <dbReference type="NCBI Taxonomy" id="1095746"/>
    <lineage>
        <taxon>Bacteria</taxon>
        <taxon>Pseudomonadati</taxon>
        <taxon>Pseudomonadota</taxon>
        <taxon>Gammaproteobacteria</taxon>
        <taxon>Pasteurellales</taxon>
        <taxon>Pasteurellaceae</taxon>
        <taxon>Haemophilus</taxon>
    </lineage>
</organism>
<feature type="compositionally biased region" description="Polar residues" evidence="1">
    <location>
        <begin position="29"/>
        <end position="39"/>
    </location>
</feature>
<comment type="caution">
    <text evidence="2">The sequence shown here is derived from an EMBL/GenBank/DDBJ whole genome shotgun (WGS) entry which is preliminary data.</text>
</comment>
<evidence type="ECO:0000313" key="3">
    <source>
        <dbReference type="Proteomes" id="UP000003778"/>
    </source>
</evidence>